<keyword evidence="2" id="KW-0648">Protein biosynthesis</keyword>
<dbReference type="CDD" id="cd00487">
    <property type="entry name" value="Pep_deformylase"/>
    <property type="match status" value="1"/>
</dbReference>
<dbReference type="PIRSF" id="PIRSF004749">
    <property type="entry name" value="Pep_def"/>
    <property type="match status" value="1"/>
</dbReference>
<evidence type="ECO:0000313" key="4">
    <source>
        <dbReference type="Proteomes" id="UP000526501"/>
    </source>
</evidence>
<dbReference type="PANTHER" id="PTHR10458:SF22">
    <property type="entry name" value="PEPTIDE DEFORMYLASE"/>
    <property type="match status" value="1"/>
</dbReference>
<comment type="cofactor">
    <cofactor evidence="2">
        <name>Fe(2+)</name>
        <dbReference type="ChEBI" id="CHEBI:29033"/>
    </cofactor>
    <text evidence="2">Binds 1 Fe(2+) ion.</text>
</comment>
<dbReference type="NCBIfam" id="NF001159">
    <property type="entry name" value="PRK00150.1-3"/>
    <property type="match status" value="1"/>
</dbReference>
<dbReference type="EC" id="3.5.1.88" evidence="2"/>
<accession>A0A7X1B5Y8</accession>
<feature type="binding site" evidence="2">
    <location>
        <position position="153"/>
    </location>
    <ligand>
        <name>Fe cation</name>
        <dbReference type="ChEBI" id="CHEBI:24875"/>
    </ligand>
</feature>
<keyword evidence="2 3" id="KW-0378">Hydrolase</keyword>
<dbReference type="Proteomes" id="UP000526501">
    <property type="component" value="Unassembled WGS sequence"/>
</dbReference>
<evidence type="ECO:0000256" key="2">
    <source>
        <dbReference type="HAMAP-Rule" id="MF_00163"/>
    </source>
</evidence>
<proteinExistence type="inferred from homology"/>
<dbReference type="PANTHER" id="PTHR10458">
    <property type="entry name" value="PEPTIDE DEFORMYLASE"/>
    <property type="match status" value="1"/>
</dbReference>
<comment type="similarity">
    <text evidence="1 2">Belongs to the polypeptide deformylase family.</text>
</comment>
<comment type="function">
    <text evidence="2">Removes the formyl group from the N-terminal Met of newly synthesized proteins. Requires at least a dipeptide for an efficient rate of reaction. N-terminal L-methionine is a prerequisite for activity but the enzyme has broad specificity at other positions.</text>
</comment>
<gene>
    <name evidence="2 3" type="primary">def</name>
    <name evidence="3" type="ORF">H5P27_08050</name>
</gene>
<sequence length="191" mass="21910">MLLQIVQYGEKVLHQKGEPVTEFDEELRDLFENMVDTMYEAEGIGLAAQQVGLALQFCVVDLKGCDPDFEYTFDGAKPPLDLFMPIGMCNPKVEVLDPKEESYEEGCLSFPDIRADVERPEKIRCEYQDINGNPHVIEADGLFGRCIQHEVDHLNGILFTDRMRKRVLKKIQLPINQLKAKTLQRLKKAKR</sequence>
<feature type="binding site" evidence="2">
    <location>
        <position position="149"/>
    </location>
    <ligand>
        <name>Fe cation</name>
        <dbReference type="ChEBI" id="CHEBI:24875"/>
    </ligand>
</feature>
<dbReference type="AlphaFoldDB" id="A0A7X1B5Y8"/>
<dbReference type="SUPFAM" id="SSF56420">
    <property type="entry name" value="Peptide deformylase"/>
    <property type="match status" value="1"/>
</dbReference>
<protein>
    <recommendedName>
        <fullName evidence="2">Peptide deformylase</fullName>
        <shortName evidence="2">PDF</shortName>
        <ecNumber evidence="2">3.5.1.88</ecNumber>
    </recommendedName>
    <alternativeName>
        <fullName evidence="2">Polypeptide deformylase</fullName>
    </alternativeName>
</protein>
<dbReference type="EMBL" id="JACHVC010000007">
    <property type="protein sequence ID" value="MBC2605994.1"/>
    <property type="molecule type" value="Genomic_DNA"/>
</dbReference>
<dbReference type="InterPro" id="IPR023635">
    <property type="entry name" value="Peptide_deformylase"/>
</dbReference>
<reference evidence="3 4" key="1">
    <citation type="submission" date="2020-07" db="EMBL/GenBank/DDBJ databases">
        <authorList>
            <person name="Feng X."/>
        </authorList>
    </citation>
    <scope>NUCLEOTIDE SEQUENCE [LARGE SCALE GENOMIC DNA]</scope>
    <source>
        <strain evidence="3 4">JCM23202</strain>
    </source>
</reference>
<keyword evidence="2" id="KW-0408">Iron</keyword>
<name>A0A7X1B5Y8_9BACT</name>
<organism evidence="3 4">
    <name type="scientific">Pelagicoccus albus</name>
    <dbReference type="NCBI Taxonomy" id="415222"/>
    <lineage>
        <taxon>Bacteria</taxon>
        <taxon>Pseudomonadati</taxon>
        <taxon>Verrucomicrobiota</taxon>
        <taxon>Opitutia</taxon>
        <taxon>Puniceicoccales</taxon>
        <taxon>Pelagicoccaceae</taxon>
        <taxon>Pelagicoccus</taxon>
    </lineage>
</organism>
<dbReference type="Pfam" id="PF01327">
    <property type="entry name" value="Pep_deformylase"/>
    <property type="match status" value="1"/>
</dbReference>
<feature type="active site" evidence="2">
    <location>
        <position position="150"/>
    </location>
</feature>
<dbReference type="GO" id="GO:0046872">
    <property type="term" value="F:metal ion binding"/>
    <property type="evidence" value="ECO:0007669"/>
    <property type="project" value="UniProtKB-KW"/>
</dbReference>
<evidence type="ECO:0000256" key="1">
    <source>
        <dbReference type="ARBA" id="ARBA00010759"/>
    </source>
</evidence>
<dbReference type="Gene3D" id="3.90.45.10">
    <property type="entry name" value="Peptide deformylase"/>
    <property type="match status" value="1"/>
</dbReference>
<dbReference type="PRINTS" id="PR01576">
    <property type="entry name" value="PDEFORMYLASE"/>
</dbReference>
<dbReference type="HAMAP" id="MF_00163">
    <property type="entry name" value="Pep_deformylase"/>
    <property type="match status" value="1"/>
</dbReference>
<keyword evidence="2" id="KW-0479">Metal-binding</keyword>
<dbReference type="NCBIfam" id="TIGR00079">
    <property type="entry name" value="pept_deformyl"/>
    <property type="match status" value="1"/>
</dbReference>
<comment type="catalytic activity">
    <reaction evidence="2">
        <text>N-terminal N-formyl-L-methionyl-[peptide] + H2O = N-terminal L-methionyl-[peptide] + formate</text>
        <dbReference type="Rhea" id="RHEA:24420"/>
        <dbReference type="Rhea" id="RHEA-COMP:10639"/>
        <dbReference type="Rhea" id="RHEA-COMP:10640"/>
        <dbReference type="ChEBI" id="CHEBI:15377"/>
        <dbReference type="ChEBI" id="CHEBI:15740"/>
        <dbReference type="ChEBI" id="CHEBI:49298"/>
        <dbReference type="ChEBI" id="CHEBI:64731"/>
        <dbReference type="EC" id="3.5.1.88"/>
    </reaction>
</comment>
<dbReference type="InterPro" id="IPR036821">
    <property type="entry name" value="Peptide_deformylase_sf"/>
</dbReference>
<dbReference type="RefSeq" id="WP_185659880.1">
    <property type="nucleotide sequence ID" value="NZ_CAWPOO010000007.1"/>
</dbReference>
<dbReference type="GO" id="GO:0006412">
    <property type="term" value="P:translation"/>
    <property type="evidence" value="ECO:0007669"/>
    <property type="project" value="UniProtKB-UniRule"/>
</dbReference>
<dbReference type="GO" id="GO:0042586">
    <property type="term" value="F:peptide deformylase activity"/>
    <property type="evidence" value="ECO:0007669"/>
    <property type="project" value="UniProtKB-UniRule"/>
</dbReference>
<comment type="caution">
    <text evidence="3">The sequence shown here is derived from an EMBL/GenBank/DDBJ whole genome shotgun (WGS) entry which is preliminary data.</text>
</comment>
<feature type="binding site" evidence="2">
    <location>
        <position position="107"/>
    </location>
    <ligand>
        <name>Fe cation</name>
        <dbReference type="ChEBI" id="CHEBI:24875"/>
    </ligand>
</feature>
<keyword evidence="4" id="KW-1185">Reference proteome</keyword>
<evidence type="ECO:0000313" key="3">
    <source>
        <dbReference type="EMBL" id="MBC2605994.1"/>
    </source>
</evidence>